<dbReference type="eggNOG" id="COG1247">
    <property type="taxonomic scope" value="Bacteria"/>
</dbReference>
<keyword evidence="2" id="KW-0808">Transferase</keyword>
<proteinExistence type="predicted"/>
<protein>
    <submittedName>
        <fullName evidence="2">GCN5-related N-acetyltransferase</fullName>
    </submittedName>
</protein>
<dbReference type="Gene3D" id="3.40.630.30">
    <property type="match status" value="1"/>
</dbReference>
<dbReference type="RefSeq" id="WP_015771508.1">
    <property type="nucleotide sequence ID" value="NC_013174.1"/>
</dbReference>
<dbReference type="SUPFAM" id="SSF55729">
    <property type="entry name" value="Acyl-CoA N-acyltransferases (Nat)"/>
    <property type="match status" value="1"/>
</dbReference>
<dbReference type="InterPro" id="IPR000182">
    <property type="entry name" value="GNAT_dom"/>
</dbReference>
<dbReference type="InterPro" id="IPR016181">
    <property type="entry name" value="Acyl_CoA_acyltransferase"/>
</dbReference>
<dbReference type="EMBL" id="CP001706">
    <property type="protein sequence ID" value="ACV08880.1"/>
    <property type="molecule type" value="Genomic_DNA"/>
</dbReference>
<keyword evidence="3" id="KW-1185">Reference proteome</keyword>
<dbReference type="AlphaFoldDB" id="C7R423"/>
<dbReference type="GO" id="GO:0016747">
    <property type="term" value="F:acyltransferase activity, transferring groups other than amino-acyl groups"/>
    <property type="evidence" value="ECO:0007669"/>
    <property type="project" value="InterPro"/>
</dbReference>
<name>C7R423_JONDD</name>
<organism evidence="2 3">
    <name type="scientific">Jonesia denitrificans (strain ATCC 14870 / DSM 20603 / BCRC 15368 / CIP 55.134 / JCM 11481 / NBRC 15587 / NCTC 10816 / Prevot 55134)</name>
    <name type="common">Listeria denitrificans</name>
    <dbReference type="NCBI Taxonomy" id="471856"/>
    <lineage>
        <taxon>Bacteria</taxon>
        <taxon>Bacillati</taxon>
        <taxon>Actinomycetota</taxon>
        <taxon>Actinomycetes</taxon>
        <taxon>Micrococcales</taxon>
        <taxon>Jonesiaceae</taxon>
        <taxon>Jonesia</taxon>
    </lineage>
</organism>
<dbReference type="Proteomes" id="UP000000628">
    <property type="component" value="Chromosome"/>
</dbReference>
<dbReference type="STRING" id="471856.Jden_1224"/>
<evidence type="ECO:0000259" key="1">
    <source>
        <dbReference type="PROSITE" id="PS51186"/>
    </source>
</evidence>
<dbReference type="Pfam" id="PF00583">
    <property type="entry name" value="Acetyltransf_1"/>
    <property type="match status" value="1"/>
</dbReference>
<evidence type="ECO:0000313" key="2">
    <source>
        <dbReference type="EMBL" id="ACV08880.1"/>
    </source>
</evidence>
<accession>C7R423</accession>
<dbReference type="KEGG" id="jde:Jden_1224"/>
<dbReference type="PROSITE" id="PS51186">
    <property type="entry name" value="GNAT"/>
    <property type="match status" value="1"/>
</dbReference>
<sequence>MKLGISVTDLDPEHLDELAALCLTARDEAALGAHICVADQAGLRQQLCTYAELPGTRIFVAYLDGSIVGFSLTRDIMPGQFLTNSMLYVELIYVDEGARRRGVGHQLMSKIAQTAHDNGAHDIYALPLPGSRGMQRFYARLGFAPAAAHRVVTTQALLRHLATETKRPRRGVTPIEDIIARRRRARSETHSGPLDLRAFQATYTSSQPIAVVPPQRHPRNID</sequence>
<feature type="domain" description="N-acetyltransferase" evidence="1">
    <location>
        <begin position="5"/>
        <end position="164"/>
    </location>
</feature>
<dbReference type="HOGENOM" id="CLU_1222967_0_0_11"/>
<gene>
    <name evidence="2" type="ordered locus">Jden_1224</name>
</gene>
<evidence type="ECO:0000313" key="3">
    <source>
        <dbReference type="Proteomes" id="UP000000628"/>
    </source>
</evidence>
<dbReference type="CDD" id="cd04301">
    <property type="entry name" value="NAT_SF"/>
    <property type="match status" value="1"/>
</dbReference>
<reference evidence="2 3" key="1">
    <citation type="journal article" date="2009" name="Stand. Genomic Sci.">
        <title>Complete genome sequence of Jonesia denitrificans type strain (Prevot 55134).</title>
        <authorList>
            <person name="Pukall R."/>
            <person name="Gehrich-Schroter G."/>
            <person name="Lapidus A."/>
            <person name="Nolan M."/>
            <person name="Glavina Del Rio T."/>
            <person name="Lucas S."/>
            <person name="Chen F."/>
            <person name="Tice H."/>
            <person name="Pitluck S."/>
            <person name="Cheng J.F."/>
            <person name="Copeland A."/>
            <person name="Saunders E."/>
            <person name="Brettin T."/>
            <person name="Detter J.C."/>
            <person name="Bruce D."/>
            <person name="Goodwin L."/>
            <person name="Pati A."/>
            <person name="Ivanova N."/>
            <person name="Mavromatis K."/>
            <person name="Ovchinnikova G."/>
            <person name="Chen A."/>
            <person name="Palaniappan K."/>
            <person name="Land M."/>
            <person name="Hauser L."/>
            <person name="Chang Y.J."/>
            <person name="Jeffries C.D."/>
            <person name="Chain P."/>
            <person name="Goker M."/>
            <person name="Bristow J."/>
            <person name="Eisen J.A."/>
            <person name="Markowitz V."/>
            <person name="Hugenholtz P."/>
            <person name="Kyrpides N.C."/>
            <person name="Klenk H.P."/>
            <person name="Han C."/>
        </authorList>
    </citation>
    <scope>NUCLEOTIDE SEQUENCE [LARGE SCALE GENOMIC DNA]</scope>
    <source>
        <strain evidence="3">ATCC 14870 / DSM 20603 / BCRC 15368 / CIP 55.134 / JCM 11481 / NBRC 15587 / NCTC 10816 / Prevot 55134</strain>
    </source>
</reference>